<proteinExistence type="predicted"/>
<accession>A0ABU8E9A4</accession>
<dbReference type="InterPro" id="IPR032330">
    <property type="entry name" value="EF-G-binding_C"/>
</dbReference>
<evidence type="ECO:0000313" key="2">
    <source>
        <dbReference type="EMBL" id="MEI4280223.1"/>
    </source>
</evidence>
<comment type="caution">
    <text evidence="2">The sequence shown here is derived from an EMBL/GenBank/DDBJ whole genome shotgun (WGS) entry which is preliminary data.</text>
</comment>
<keyword evidence="3" id="KW-1185">Reference proteome</keyword>
<organism evidence="2 3">
    <name type="scientific">Klenkia terrae</name>
    <dbReference type="NCBI Taxonomy" id="1052259"/>
    <lineage>
        <taxon>Bacteria</taxon>
        <taxon>Bacillati</taxon>
        <taxon>Actinomycetota</taxon>
        <taxon>Actinomycetes</taxon>
        <taxon>Geodermatophilales</taxon>
        <taxon>Geodermatophilaceae</taxon>
        <taxon>Klenkia</taxon>
    </lineage>
</organism>
<sequence>MHPLTEKQIRASFVNASRREAATATLPDLDAVPWADLDLLGWSDRKAPLLAYVVLELDGVPTGVRFRTPTAERGRTRRGAMCTWCQDVRTTEAVLVAARRGGASGKAGNTVGTLVCEQFDCSAHVRWTPPRRDPDPATVAADLIGVAERVAGLRERSAAFVRLVAATA</sequence>
<name>A0ABU8E9A4_9ACTN</name>
<evidence type="ECO:0000313" key="3">
    <source>
        <dbReference type="Proteomes" id="UP001373496"/>
    </source>
</evidence>
<feature type="domain" description="Elongation factor G-binding protein C-terminal treble-clef zinc-finger" evidence="1">
    <location>
        <begin position="8"/>
        <end position="163"/>
    </location>
</feature>
<dbReference type="RefSeq" id="WP_225233311.1">
    <property type="nucleotide sequence ID" value="NZ_JBAPLV010000020.1"/>
</dbReference>
<dbReference type="Proteomes" id="UP001373496">
    <property type="component" value="Unassembled WGS sequence"/>
</dbReference>
<dbReference type="EMBL" id="JBAPLV010000020">
    <property type="protein sequence ID" value="MEI4280223.1"/>
    <property type="molecule type" value="Genomic_DNA"/>
</dbReference>
<dbReference type="Pfam" id="PF16571">
    <property type="entry name" value="FBP_C"/>
    <property type="match status" value="1"/>
</dbReference>
<protein>
    <submittedName>
        <fullName evidence="2">FBP domain-containing protein</fullName>
    </submittedName>
</protein>
<reference evidence="2 3" key="1">
    <citation type="submission" date="2024-03" db="EMBL/GenBank/DDBJ databases">
        <title>Draft genome sequence of Klenkia terrae.</title>
        <authorList>
            <person name="Duangmal K."/>
            <person name="Chantavorakit T."/>
        </authorList>
    </citation>
    <scope>NUCLEOTIDE SEQUENCE [LARGE SCALE GENOMIC DNA]</scope>
    <source>
        <strain evidence="2 3">JCM 17786</strain>
    </source>
</reference>
<gene>
    <name evidence="2" type="ORF">UXQ13_17255</name>
</gene>
<evidence type="ECO:0000259" key="1">
    <source>
        <dbReference type="Pfam" id="PF16571"/>
    </source>
</evidence>